<organism evidence="2 3">
    <name type="scientific">Xenopus laevis</name>
    <name type="common">African clawed frog</name>
    <dbReference type="NCBI Taxonomy" id="8355"/>
    <lineage>
        <taxon>Eukaryota</taxon>
        <taxon>Metazoa</taxon>
        <taxon>Chordata</taxon>
        <taxon>Craniata</taxon>
        <taxon>Vertebrata</taxon>
        <taxon>Euteleostomi</taxon>
        <taxon>Amphibia</taxon>
        <taxon>Batrachia</taxon>
        <taxon>Anura</taxon>
        <taxon>Pipoidea</taxon>
        <taxon>Pipidae</taxon>
        <taxon>Xenopodinae</taxon>
        <taxon>Xenopus</taxon>
        <taxon>Xenopus</taxon>
    </lineage>
</organism>
<evidence type="ECO:0000313" key="3">
    <source>
        <dbReference type="Proteomes" id="UP000694892"/>
    </source>
</evidence>
<evidence type="ECO:0000313" key="2">
    <source>
        <dbReference type="EMBL" id="OCT83713.1"/>
    </source>
</evidence>
<keyword evidence="1" id="KW-1133">Transmembrane helix</keyword>
<feature type="transmembrane region" description="Helical" evidence="1">
    <location>
        <begin position="35"/>
        <end position="59"/>
    </location>
</feature>
<name>A0A974D247_XENLA</name>
<keyword evidence="1" id="KW-0472">Membrane</keyword>
<dbReference type="EMBL" id="CM004472">
    <property type="protein sequence ID" value="OCT83713.1"/>
    <property type="molecule type" value="Genomic_DNA"/>
</dbReference>
<gene>
    <name evidence="2" type="ORF">XELAEV_18021856mg</name>
</gene>
<sequence>MRVFSSCQVAETLCRLTIPSSGTLFSEPFKGLNGAGTVCFWALQGKVLVASALILMVHVHMSGAGRKRVQPKPQKKKNI</sequence>
<reference evidence="3" key="1">
    <citation type="journal article" date="2016" name="Nature">
        <title>Genome evolution in the allotetraploid frog Xenopus laevis.</title>
        <authorList>
            <person name="Session A.M."/>
            <person name="Uno Y."/>
            <person name="Kwon T."/>
            <person name="Chapman J.A."/>
            <person name="Toyoda A."/>
            <person name="Takahashi S."/>
            <person name="Fukui A."/>
            <person name="Hikosaka A."/>
            <person name="Suzuki A."/>
            <person name="Kondo M."/>
            <person name="van Heeringen S.J."/>
            <person name="Quigley I."/>
            <person name="Heinz S."/>
            <person name="Ogino H."/>
            <person name="Ochi H."/>
            <person name="Hellsten U."/>
            <person name="Lyons J.B."/>
            <person name="Simakov O."/>
            <person name="Putnam N."/>
            <person name="Stites J."/>
            <person name="Kuroki Y."/>
            <person name="Tanaka T."/>
            <person name="Michiue T."/>
            <person name="Watanabe M."/>
            <person name="Bogdanovic O."/>
            <person name="Lister R."/>
            <person name="Georgiou G."/>
            <person name="Paranjpe S.S."/>
            <person name="van Kruijsbergen I."/>
            <person name="Shu S."/>
            <person name="Carlson J."/>
            <person name="Kinoshita T."/>
            <person name="Ohta Y."/>
            <person name="Mawaribuchi S."/>
            <person name="Jenkins J."/>
            <person name="Grimwood J."/>
            <person name="Schmutz J."/>
            <person name="Mitros T."/>
            <person name="Mozaffari S.V."/>
            <person name="Suzuki Y."/>
            <person name="Haramoto Y."/>
            <person name="Yamamoto T.S."/>
            <person name="Takagi C."/>
            <person name="Heald R."/>
            <person name="Miller K."/>
            <person name="Haudenschild C."/>
            <person name="Kitzman J."/>
            <person name="Nakayama T."/>
            <person name="Izutsu Y."/>
            <person name="Robert J."/>
            <person name="Fortriede J."/>
            <person name="Burns K."/>
            <person name="Lotay V."/>
            <person name="Karimi K."/>
            <person name="Yasuoka Y."/>
            <person name="Dichmann D.S."/>
            <person name="Flajnik M.F."/>
            <person name="Houston D.W."/>
            <person name="Shendure J."/>
            <person name="DuPasquier L."/>
            <person name="Vize P.D."/>
            <person name="Zorn A.M."/>
            <person name="Ito M."/>
            <person name="Marcotte E.M."/>
            <person name="Wallingford J.B."/>
            <person name="Ito Y."/>
            <person name="Asashima M."/>
            <person name="Ueno N."/>
            <person name="Matsuda Y."/>
            <person name="Veenstra G.J."/>
            <person name="Fujiyama A."/>
            <person name="Harland R.M."/>
            <person name="Taira M."/>
            <person name="Rokhsar D.S."/>
        </authorList>
    </citation>
    <scope>NUCLEOTIDE SEQUENCE [LARGE SCALE GENOMIC DNA]</scope>
    <source>
        <strain evidence="3">J</strain>
    </source>
</reference>
<dbReference type="Proteomes" id="UP000694892">
    <property type="component" value="Chromosome 4L"/>
</dbReference>
<evidence type="ECO:0000256" key="1">
    <source>
        <dbReference type="SAM" id="Phobius"/>
    </source>
</evidence>
<proteinExistence type="predicted"/>
<dbReference type="AlphaFoldDB" id="A0A974D247"/>
<protein>
    <submittedName>
        <fullName evidence="2">Uncharacterized protein</fullName>
    </submittedName>
</protein>
<accession>A0A974D247</accession>
<keyword evidence="1" id="KW-0812">Transmembrane</keyword>